<accession>A0ACC2QM65</accession>
<keyword evidence="2" id="KW-1185">Reference proteome</keyword>
<organism evidence="1 2">
    <name type="scientific">Mythimna loreyi</name>
    <dbReference type="NCBI Taxonomy" id="667449"/>
    <lineage>
        <taxon>Eukaryota</taxon>
        <taxon>Metazoa</taxon>
        <taxon>Ecdysozoa</taxon>
        <taxon>Arthropoda</taxon>
        <taxon>Hexapoda</taxon>
        <taxon>Insecta</taxon>
        <taxon>Pterygota</taxon>
        <taxon>Neoptera</taxon>
        <taxon>Endopterygota</taxon>
        <taxon>Lepidoptera</taxon>
        <taxon>Glossata</taxon>
        <taxon>Ditrysia</taxon>
        <taxon>Noctuoidea</taxon>
        <taxon>Noctuidae</taxon>
        <taxon>Noctuinae</taxon>
        <taxon>Hadenini</taxon>
        <taxon>Mythimna</taxon>
    </lineage>
</organism>
<sequence length="165" mass="18754">MLVTNSSNMQCEYCTEVHKLCFCKLFAKQSTESRREFVTKHRICFNCLGSNHIIRDIIRDCKKQTSCRVCKKRHHSLLHLNRESNVEFRGQEATLKPAVPNTSFSTSNGRIVPSLSTDHSDQPSKPRKVLLTTALVKAESKALKRVSSQKPQYNILGLGKYQSEA</sequence>
<evidence type="ECO:0000313" key="1">
    <source>
        <dbReference type="EMBL" id="KAJ8720789.1"/>
    </source>
</evidence>
<dbReference type="EMBL" id="CM056795">
    <property type="protein sequence ID" value="KAJ8720789.1"/>
    <property type="molecule type" value="Genomic_DNA"/>
</dbReference>
<proteinExistence type="predicted"/>
<name>A0ACC2QM65_9NEOP</name>
<evidence type="ECO:0000313" key="2">
    <source>
        <dbReference type="Proteomes" id="UP001231649"/>
    </source>
</evidence>
<gene>
    <name evidence="1" type="ORF">PYW08_006254</name>
</gene>
<reference evidence="1" key="1">
    <citation type="submission" date="2023-03" db="EMBL/GenBank/DDBJ databases">
        <title>Chromosome-level genomes of two armyworms, Mythimna separata and Mythimna loreyi, provide insights into the biosynthesis and reception of sex pheromones.</title>
        <authorList>
            <person name="Zhao H."/>
        </authorList>
    </citation>
    <scope>NUCLEOTIDE SEQUENCE</scope>
    <source>
        <strain evidence="1">BeijingLab</strain>
    </source>
</reference>
<dbReference type="Proteomes" id="UP001231649">
    <property type="component" value="Chromosome 19"/>
</dbReference>
<comment type="caution">
    <text evidence="1">The sequence shown here is derived from an EMBL/GenBank/DDBJ whole genome shotgun (WGS) entry which is preliminary data.</text>
</comment>
<protein>
    <submittedName>
        <fullName evidence="1">Uncharacterized protein</fullName>
    </submittedName>
</protein>